<dbReference type="Pfam" id="PF02627">
    <property type="entry name" value="CMD"/>
    <property type="match status" value="1"/>
</dbReference>
<dbReference type="InterPro" id="IPR012788">
    <property type="entry name" value="Decarb_PcaC"/>
</dbReference>
<dbReference type="NCBIfam" id="TIGR02425">
    <property type="entry name" value="decarb_PcaC"/>
    <property type="match status" value="1"/>
</dbReference>
<dbReference type="EC" id="4.1.1.44" evidence="2"/>
<accession>A0AAU8EX55</accession>
<dbReference type="SUPFAM" id="SSF69118">
    <property type="entry name" value="AhpD-like"/>
    <property type="match status" value="1"/>
</dbReference>
<dbReference type="EMBL" id="CP159280">
    <property type="protein sequence ID" value="XCH13995.1"/>
    <property type="molecule type" value="Genomic_DNA"/>
</dbReference>
<dbReference type="RefSeq" id="WP_353713673.1">
    <property type="nucleotide sequence ID" value="NZ_CP159280.1"/>
</dbReference>
<dbReference type="GO" id="GO:0047575">
    <property type="term" value="F:4-carboxymuconolactone decarboxylase activity"/>
    <property type="evidence" value="ECO:0007669"/>
    <property type="project" value="UniProtKB-EC"/>
</dbReference>
<proteinExistence type="predicted"/>
<evidence type="ECO:0000259" key="1">
    <source>
        <dbReference type="Pfam" id="PF02627"/>
    </source>
</evidence>
<dbReference type="Gene3D" id="1.20.1290.10">
    <property type="entry name" value="AhpD-like"/>
    <property type="match status" value="1"/>
</dbReference>
<dbReference type="InterPro" id="IPR029032">
    <property type="entry name" value="AhpD-like"/>
</dbReference>
<geneLocation type="plasmid" evidence="2">
    <name>unnamed</name>
</geneLocation>
<gene>
    <name evidence="2" type="primary">pcaC</name>
    <name evidence="2" type="ORF">ABRP34_22840</name>
</gene>
<reference evidence="2" key="1">
    <citation type="submission" date="2024-06" db="EMBL/GenBank/DDBJ databases">
        <title>Biodegradation of dimethachlon by Arthrobacter sp. K5: mechanistic insights and ecological implications.</title>
        <authorList>
            <person name="Hu S."/>
            <person name="Lu P."/>
        </authorList>
    </citation>
    <scope>NUCLEOTIDE SEQUENCE</scope>
    <source>
        <strain evidence="2">K5</strain>
        <plasmid evidence="2">unnamed</plasmid>
    </source>
</reference>
<keyword evidence="2" id="KW-0614">Plasmid</keyword>
<organism evidence="2">
    <name type="scientific">Arthrobacter sp. K5</name>
    <dbReference type="NCBI Taxonomy" id="2839623"/>
    <lineage>
        <taxon>Bacteria</taxon>
        <taxon>Bacillati</taxon>
        <taxon>Actinomycetota</taxon>
        <taxon>Actinomycetes</taxon>
        <taxon>Micrococcales</taxon>
        <taxon>Micrococcaceae</taxon>
        <taxon>Arthrobacter</taxon>
    </lineage>
</organism>
<evidence type="ECO:0000313" key="2">
    <source>
        <dbReference type="EMBL" id="XCH13995.1"/>
    </source>
</evidence>
<keyword evidence="2" id="KW-0456">Lyase</keyword>
<dbReference type="PANTHER" id="PTHR33570">
    <property type="entry name" value="4-CARBOXYMUCONOLACTONE DECARBOXYLASE FAMILY PROTEIN"/>
    <property type="match status" value="1"/>
</dbReference>
<sequence length="127" mass="13971">MNSSAYQQGMQIRRDVLGDAHVEKSLSNATDFSRPIQDLVTEYCWGTVWSRPGLERKTRSLINLAMLTALNRSHELAVHVRGAANNGCTDEEIQEVLIQAAIYAGVPAALESFRVAEATLNEVRANA</sequence>
<feature type="domain" description="Carboxymuconolactone decarboxylase-like" evidence="1">
    <location>
        <begin position="36"/>
        <end position="118"/>
    </location>
</feature>
<dbReference type="AlphaFoldDB" id="A0AAU8EX55"/>
<dbReference type="GO" id="GO:0051920">
    <property type="term" value="F:peroxiredoxin activity"/>
    <property type="evidence" value="ECO:0007669"/>
    <property type="project" value="InterPro"/>
</dbReference>
<name>A0AAU8EX55_9MICC</name>
<dbReference type="InterPro" id="IPR003779">
    <property type="entry name" value="CMD-like"/>
</dbReference>
<protein>
    <submittedName>
        <fullName evidence="2">4-carboxymuconolactone decarboxylase</fullName>
        <ecNumber evidence="2">4.1.1.44</ecNumber>
    </submittedName>
</protein>
<dbReference type="PANTHER" id="PTHR33570:SF2">
    <property type="entry name" value="CARBOXYMUCONOLACTONE DECARBOXYLASE-LIKE DOMAIN-CONTAINING PROTEIN"/>
    <property type="match status" value="1"/>
</dbReference>
<dbReference type="InterPro" id="IPR052512">
    <property type="entry name" value="4CMD/NDH-1_regulator"/>
</dbReference>